<reference evidence="3" key="1">
    <citation type="journal article" date="2019" name="Sci. Rep.">
        <title>Draft genome of Tanacetum cinerariifolium, the natural source of mosquito coil.</title>
        <authorList>
            <person name="Yamashiro T."/>
            <person name="Shiraishi A."/>
            <person name="Satake H."/>
            <person name="Nakayama K."/>
        </authorList>
    </citation>
    <scope>NUCLEOTIDE SEQUENCE</scope>
</reference>
<comment type="caution">
    <text evidence="3">The sequence shown here is derived from an EMBL/GenBank/DDBJ whole genome shotgun (WGS) entry which is preliminary data.</text>
</comment>
<protein>
    <submittedName>
        <fullName evidence="3">Uncharacterized protein</fullName>
    </submittedName>
</protein>
<dbReference type="AlphaFoldDB" id="A0A699H4H3"/>
<feature type="region of interest" description="Disordered" evidence="1">
    <location>
        <begin position="24"/>
        <end position="84"/>
    </location>
</feature>
<organism evidence="3">
    <name type="scientific">Tanacetum cinerariifolium</name>
    <name type="common">Dalmatian daisy</name>
    <name type="synonym">Chrysanthemum cinerariifolium</name>
    <dbReference type="NCBI Taxonomy" id="118510"/>
    <lineage>
        <taxon>Eukaryota</taxon>
        <taxon>Viridiplantae</taxon>
        <taxon>Streptophyta</taxon>
        <taxon>Embryophyta</taxon>
        <taxon>Tracheophyta</taxon>
        <taxon>Spermatophyta</taxon>
        <taxon>Magnoliopsida</taxon>
        <taxon>eudicotyledons</taxon>
        <taxon>Gunneridae</taxon>
        <taxon>Pentapetalae</taxon>
        <taxon>asterids</taxon>
        <taxon>campanulids</taxon>
        <taxon>Asterales</taxon>
        <taxon>Asteraceae</taxon>
        <taxon>Asteroideae</taxon>
        <taxon>Anthemideae</taxon>
        <taxon>Anthemidinae</taxon>
        <taxon>Tanacetum</taxon>
    </lineage>
</organism>
<proteinExistence type="predicted"/>
<name>A0A699H4H3_TANCI</name>
<evidence type="ECO:0000313" key="3">
    <source>
        <dbReference type="EMBL" id="GEX28270.1"/>
    </source>
</evidence>
<evidence type="ECO:0000256" key="1">
    <source>
        <dbReference type="SAM" id="MobiDB-lite"/>
    </source>
</evidence>
<gene>
    <name evidence="2" type="ORF">Tci_297838</name>
    <name evidence="3" type="ORF">Tci_300245</name>
</gene>
<accession>A0A699H4H3</accession>
<dbReference type="EMBL" id="BKCJ010098021">
    <property type="protein sequence ID" value="GEX25863.1"/>
    <property type="molecule type" value="Genomic_DNA"/>
</dbReference>
<feature type="compositionally biased region" description="Pro residues" evidence="1">
    <location>
        <begin position="30"/>
        <end position="42"/>
    </location>
</feature>
<dbReference type="EMBL" id="BKCJ010099370">
    <property type="protein sequence ID" value="GEX28270.1"/>
    <property type="molecule type" value="Genomic_DNA"/>
</dbReference>
<sequence length="100" mass="10718">MSDAAKFSGHQKIFSDETPLCPAAHLQPLQPLPRPSYAPPPSGMAVTTRPPQQRRLFQPLSPPRRAVGGGSATTADGETIKPPKTSFSCLFFVHGGYIDC</sequence>
<evidence type="ECO:0000313" key="2">
    <source>
        <dbReference type="EMBL" id="GEX25863.1"/>
    </source>
</evidence>